<gene>
    <name evidence="1" type="ORF">SDENCHOL_20981</name>
</gene>
<dbReference type="AlphaFoldDB" id="A0A7Z7HSU2"/>
<name>A0A7Z7HSU2_9PROT</name>
<keyword evidence="2" id="KW-1185">Reference proteome</keyword>
<sequence>MTARDAESALFARCAAAAREAAQPAQDQREANVFRLAAMVVRSRFPSESMRLMQASERYFASHPNARLASADVVRKGWVPSLPRLRDMLSHRLYGYMATNQFETEPAGAVGLARKVESERMP</sequence>
<protein>
    <submittedName>
        <fullName evidence="1">Uncharacterized protein</fullName>
    </submittedName>
</protein>
<accession>A0A7Z7HSU2</accession>
<organism evidence="1 2">
    <name type="scientific">Sterolibacterium denitrificans</name>
    <dbReference type="NCBI Taxonomy" id="157592"/>
    <lineage>
        <taxon>Bacteria</taxon>
        <taxon>Pseudomonadati</taxon>
        <taxon>Pseudomonadota</taxon>
        <taxon>Betaproteobacteria</taxon>
        <taxon>Nitrosomonadales</taxon>
        <taxon>Sterolibacteriaceae</taxon>
        <taxon>Sterolibacterium</taxon>
    </lineage>
</organism>
<reference evidence="1" key="1">
    <citation type="submission" date="2017-03" db="EMBL/GenBank/DDBJ databases">
        <authorList>
            <consortium name="AG Boll"/>
        </authorList>
    </citation>
    <scope>NUCLEOTIDE SEQUENCE [LARGE SCALE GENOMIC DNA]</scope>
    <source>
        <strain evidence="1">Chol</strain>
    </source>
</reference>
<evidence type="ECO:0000313" key="1">
    <source>
        <dbReference type="EMBL" id="SMB30418.1"/>
    </source>
</evidence>
<proteinExistence type="predicted"/>
<dbReference type="Proteomes" id="UP000242886">
    <property type="component" value="Chromosome SDENCHOL"/>
</dbReference>
<dbReference type="RefSeq" id="WP_197706913.1">
    <property type="nucleotide sequence ID" value="NZ_LFZK01000001.1"/>
</dbReference>
<evidence type="ECO:0000313" key="2">
    <source>
        <dbReference type="Proteomes" id="UP000242886"/>
    </source>
</evidence>
<dbReference type="EMBL" id="LT837803">
    <property type="protein sequence ID" value="SMB30418.1"/>
    <property type="molecule type" value="Genomic_DNA"/>
</dbReference>